<protein>
    <recommendedName>
        <fullName evidence="1">GmrSD restriction endonucleases N-terminal domain-containing protein</fullName>
    </recommendedName>
</protein>
<feature type="domain" description="GmrSD restriction endonucleases N-terminal" evidence="1">
    <location>
        <begin position="7"/>
        <end position="220"/>
    </location>
</feature>
<name>A0A2A8LW05_BACCE</name>
<evidence type="ECO:0000313" key="2">
    <source>
        <dbReference type="EMBL" id="PES99599.1"/>
    </source>
</evidence>
<accession>A0A2A8LW05</accession>
<evidence type="ECO:0000313" key="3">
    <source>
        <dbReference type="Proteomes" id="UP000220900"/>
    </source>
</evidence>
<dbReference type="InterPro" id="IPR004919">
    <property type="entry name" value="GmrSD_N"/>
</dbReference>
<sequence length="708" mass="83747">MRYTFIQLLNEYHISIPLIQRDYAQGRIDEKAEAVRNHLVPALKKALQQGVSFDFDFIYGTVKEDVLLPLDGQQRLTTLFLLHWYLNMKEEGDLTKSLQRFSYETRLTTKDFLEHLIERKYKLEDFSDESISKVILNEKWFRHQWKFDPNIKGMLTMLDLIHLEFHSITQEMCVLLTSNECPITFSFMNLDEFKLGEELYIKMNARGRALSTFENFKAQFEQLLESFEYFDEMNEFSFKLDRDWTDLLWEHLGIEKTLDRPFLNIFTFISSTLQVKKFVSPDVFESKRYTDMDVLREIYNEKEAVQYLFDVLDAWNDVEDKKEFFAKIEHETPLFIEEPNLFKSLVETGNITLLERIYFYTVTQALLHDKKEELPELLRIVRNLVQRVRQERQGEYTSNLRYDSIEGIFKVIDLFIENKQNPYNTLFTIEKSPSFTRDSIEQERLKATLLKTRPELVDALFKLEDIREFSGNLSAIFSSFEKYDKKLVDVIIEMITLDQGLIARVLLTCEDYKHQLGNSTLGENHSSKRYLYGGNARKAFLWTTANLQKVWEEVFNRYFAVKKSSVKETLQYIIDTENRWGKMHYAYYFVKYPIIFSEKHFTFVFESEKGLLIEKISGKTIQSLHINPIYEAVINEIPSLCLENKSIAKSVERSSLVTNFGDILWLEDGEWTTTKTLIPVLDKYKVNLAKDLDLVEQGVQLVKLLDRK</sequence>
<dbReference type="AlphaFoldDB" id="A0A2A8LW05"/>
<comment type="caution">
    <text evidence="2">The sequence shown here is derived from an EMBL/GenBank/DDBJ whole genome shotgun (WGS) entry which is preliminary data.</text>
</comment>
<dbReference type="Pfam" id="PF03235">
    <property type="entry name" value="GmrSD_N"/>
    <property type="match status" value="1"/>
</dbReference>
<proteinExistence type="predicted"/>
<organism evidence="2 3">
    <name type="scientific">Bacillus cereus</name>
    <dbReference type="NCBI Taxonomy" id="1396"/>
    <lineage>
        <taxon>Bacteria</taxon>
        <taxon>Bacillati</taxon>
        <taxon>Bacillota</taxon>
        <taxon>Bacilli</taxon>
        <taxon>Bacillales</taxon>
        <taxon>Bacillaceae</taxon>
        <taxon>Bacillus</taxon>
        <taxon>Bacillus cereus group</taxon>
    </lineage>
</organism>
<evidence type="ECO:0000259" key="1">
    <source>
        <dbReference type="Pfam" id="PF03235"/>
    </source>
</evidence>
<dbReference type="Proteomes" id="UP000220900">
    <property type="component" value="Unassembled WGS sequence"/>
</dbReference>
<dbReference type="EMBL" id="NTZF01000002">
    <property type="protein sequence ID" value="PES99599.1"/>
    <property type="molecule type" value="Genomic_DNA"/>
</dbReference>
<gene>
    <name evidence="2" type="ORF">CN491_01765</name>
</gene>
<reference evidence="2 3" key="1">
    <citation type="submission" date="2017-09" db="EMBL/GenBank/DDBJ databases">
        <title>Large-scale bioinformatics analysis of Bacillus genomes uncovers conserved roles of natural products in bacterial physiology.</title>
        <authorList>
            <consortium name="Agbiome Team Llc"/>
            <person name="Bleich R.M."/>
            <person name="Grubbs K.J."/>
            <person name="Santa Maria K.C."/>
            <person name="Allen S.E."/>
            <person name="Farag S."/>
            <person name="Shank E.A."/>
            <person name="Bowers A."/>
        </authorList>
    </citation>
    <scope>NUCLEOTIDE SEQUENCE [LARGE SCALE GENOMIC DNA]</scope>
    <source>
        <strain evidence="2 3">AFS002368</strain>
    </source>
</reference>
<dbReference type="RefSeq" id="WP_098266461.1">
    <property type="nucleotide sequence ID" value="NZ_JAVIVZ010000001.1"/>
</dbReference>